<dbReference type="SMART" id="SM00220">
    <property type="entry name" value="S_TKc"/>
    <property type="match status" value="1"/>
</dbReference>
<sequence>MEMIEESEEDDLDEKQDKSQRNIPWDLKTIRSEGKLGSGGQGTVFRAFDPKKERQIALKFTNLPFYWQQQEEQYLREIQIQSYMTSVGVKNILEVDKQVYIYQDKYGQQQIYLISLMELGVGSLDDLFKICLNEKKILAEDDIFHIFFQILESLDGLHKQHYAHKDIKPQNIIYSIKDKRWKLADFGCVEKFDPENQFQMHSVTGTPSYMSPE</sequence>
<dbReference type="STRING" id="857967.G0QP03"/>
<dbReference type="PANTHER" id="PTHR44167">
    <property type="entry name" value="OVARIAN-SPECIFIC SERINE/THREONINE-PROTEIN KINASE LOK-RELATED"/>
    <property type="match status" value="1"/>
</dbReference>
<dbReference type="eggNOG" id="KOG0578">
    <property type="taxonomic scope" value="Eukaryota"/>
</dbReference>
<dbReference type="EMBL" id="GL983517">
    <property type="protein sequence ID" value="EGR33046.1"/>
    <property type="molecule type" value="Genomic_DNA"/>
</dbReference>
<evidence type="ECO:0000313" key="3">
    <source>
        <dbReference type="EMBL" id="EGR33046.1"/>
    </source>
</evidence>
<accession>G0QP03</accession>
<reference evidence="3 4" key="1">
    <citation type="submission" date="2011-07" db="EMBL/GenBank/DDBJ databases">
        <authorList>
            <person name="Coyne R."/>
            <person name="Brami D."/>
            <person name="Johnson J."/>
            <person name="Hostetler J."/>
            <person name="Hannick L."/>
            <person name="Clark T."/>
            <person name="Cassidy-Hanley D."/>
            <person name="Inman J."/>
        </authorList>
    </citation>
    <scope>NUCLEOTIDE SEQUENCE [LARGE SCALE GENOMIC DNA]</scope>
    <source>
        <strain evidence="3 4">G5</strain>
    </source>
</reference>
<evidence type="ECO:0000313" key="4">
    <source>
        <dbReference type="Proteomes" id="UP000008983"/>
    </source>
</evidence>
<dbReference type="GO" id="GO:0044773">
    <property type="term" value="P:mitotic DNA damage checkpoint signaling"/>
    <property type="evidence" value="ECO:0007669"/>
    <property type="project" value="TreeGrafter"/>
</dbReference>
<dbReference type="GO" id="GO:0005634">
    <property type="term" value="C:nucleus"/>
    <property type="evidence" value="ECO:0007669"/>
    <property type="project" value="TreeGrafter"/>
</dbReference>
<dbReference type="Gene3D" id="3.30.200.20">
    <property type="entry name" value="Phosphorylase Kinase, domain 1"/>
    <property type="match status" value="1"/>
</dbReference>
<keyword evidence="3" id="KW-0418">Kinase</keyword>
<evidence type="ECO:0000259" key="2">
    <source>
        <dbReference type="PROSITE" id="PS50011"/>
    </source>
</evidence>
<dbReference type="InParanoid" id="G0QP03"/>
<name>G0QP03_ICHMU</name>
<dbReference type="GO" id="GO:0005524">
    <property type="term" value="F:ATP binding"/>
    <property type="evidence" value="ECO:0007669"/>
    <property type="project" value="InterPro"/>
</dbReference>
<evidence type="ECO:0000256" key="1">
    <source>
        <dbReference type="SAM" id="MobiDB-lite"/>
    </source>
</evidence>
<dbReference type="SUPFAM" id="SSF56112">
    <property type="entry name" value="Protein kinase-like (PK-like)"/>
    <property type="match status" value="1"/>
</dbReference>
<gene>
    <name evidence="3" type="ORF">IMG5_063010</name>
</gene>
<organism evidence="3 4">
    <name type="scientific">Ichthyophthirius multifiliis</name>
    <name type="common">White spot disease agent</name>
    <name type="synonym">Ich</name>
    <dbReference type="NCBI Taxonomy" id="5932"/>
    <lineage>
        <taxon>Eukaryota</taxon>
        <taxon>Sar</taxon>
        <taxon>Alveolata</taxon>
        <taxon>Ciliophora</taxon>
        <taxon>Intramacronucleata</taxon>
        <taxon>Oligohymenophorea</taxon>
        <taxon>Hymenostomatida</taxon>
        <taxon>Ophryoglenina</taxon>
        <taxon>Ichthyophthirius</taxon>
    </lineage>
</organism>
<feature type="domain" description="Protein kinase" evidence="2">
    <location>
        <begin position="30"/>
        <end position="213"/>
    </location>
</feature>
<keyword evidence="3" id="KW-0808">Transferase</keyword>
<keyword evidence="4" id="KW-1185">Reference proteome</keyword>
<protein>
    <submittedName>
        <fullName evidence="3">Serine threonine protein kinase, putative</fullName>
        <ecNumber evidence="3">2.7.11.1</ecNumber>
    </submittedName>
</protein>
<dbReference type="PROSITE" id="PS50011">
    <property type="entry name" value="PROTEIN_KINASE_DOM"/>
    <property type="match status" value="1"/>
</dbReference>
<dbReference type="InterPro" id="IPR008271">
    <property type="entry name" value="Ser/Thr_kinase_AS"/>
</dbReference>
<dbReference type="OrthoDB" id="4062651at2759"/>
<dbReference type="PROSITE" id="PS00108">
    <property type="entry name" value="PROTEIN_KINASE_ST"/>
    <property type="match status" value="1"/>
</dbReference>
<dbReference type="RefSeq" id="XP_004037032.1">
    <property type="nucleotide sequence ID" value="XM_004036984.1"/>
</dbReference>
<proteinExistence type="predicted"/>
<dbReference type="EC" id="2.7.11.1" evidence="3"/>
<dbReference type="GO" id="GO:0005737">
    <property type="term" value="C:cytoplasm"/>
    <property type="evidence" value="ECO:0007669"/>
    <property type="project" value="TreeGrafter"/>
</dbReference>
<dbReference type="Pfam" id="PF00069">
    <property type="entry name" value="Pkinase"/>
    <property type="match status" value="1"/>
</dbReference>
<dbReference type="Proteomes" id="UP000008983">
    <property type="component" value="Unassembled WGS sequence"/>
</dbReference>
<dbReference type="GO" id="GO:0004674">
    <property type="term" value="F:protein serine/threonine kinase activity"/>
    <property type="evidence" value="ECO:0007669"/>
    <property type="project" value="UniProtKB-EC"/>
</dbReference>
<dbReference type="PANTHER" id="PTHR44167:SF24">
    <property type="entry name" value="SERINE_THREONINE-PROTEIN KINASE CHK2"/>
    <property type="match status" value="1"/>
</dbReference>
<dbReference type="AlphaFoldDB" id="G0QP03"/>
<dbReference type="GeneID" id="14909220"/>
<feature type="compositionally biased region" description="Acidic residues" evidence="1">
    <location>
        <begin position="1"/>
        <end position="14"/>
    </location>
</feature>
<feature type="region of interest" description="Disordered" evidence="1">
    <location>
        <begin position="1"/>
        <end position="23"/>
    </location>
</feature>
<feature type="non-terminal residue" evidence="3">
    <location>
        <position position="213"/>
    </location>
</feature>
<dbReference type="InterPro" id="IPR000719">
    <property type="entry name" value="Prot_kinase_dom"/>
</dbReference>
<dbReference type="Gene3D" id="1.10.510.10">
    <property type="entry name" value="Transferase(Phosphotransferase) domain 1"/>
    <property type="match status" value="1"/>
</dbReference>
<dbReference type="InterPro" id="IPR011009">
    <property type="entry name" value="Kinase-like_dom_sf"/>
</dbReference>